<keyword evidence="1" id="KW-0175">Coiled coil</keyword>
<dbReference type="STRING" id="857967.G0QKE8"/>
<dbReference type="OrthoDB" id="294665at2759"/>
<protein>
    <submittedName>
        <fullName evidence="3">Uncharacterized protein</fullName>
    </submittedName>
</protein>
<accession>G0QKE8</accession>
<dbReference type="EMBL" id="GL983157">
    <property type="protein sequence ID" value="EGR34307.1"/>
    <property type="molecule type" value="Genomic_DNA"/>
</dbReference>
<evidence type="ECO:0000256" key="2">
    <source>
        <dbReference type="SAM" id="SignalP"/>
    </source>
</evidence>
<gene>
    <name evidence="3" type="ORF">IMG5_016980</name>
</gene>
<dbReference type="RefSeq" id="XP_004039611.1">
    <property type="nucleotide sequence ID" value="XM_004039563.1"/>
</dbReference>
<reference evidence="3 4" key="1">
    <citation type="submission" date="2011-07" db="EMBL/GenBank/DDBJ databases">
        <authorList>
            <person name="Coyne R."/>
            <person name="Brami D."/>
            <person name="Johnson J."/>
            <person name="Hostetler J."/>
            <person name="Hannick L."/>
            <person name="Clark T."/>
            <person name="Cassidy-Hanley D."/>
            <person name="Inman J."/>
        </authorList>
    </citation>
    <scope>NUCLEOTIDE SEQUENCE [LARGE SCALE GENOMIC DNA]</scope>
    <source>
        <strain evidence="3 4">G5</strain>
    </source>
</reference>
<dbReference type="GeneID" id="14910499"/>
<name>G0QKE8_ICHMU</name>
<evidence type="ECO:0000256" key="1">
    <source>
        <dbReference type="SAM" id="Coils"/>
    </source>
</evidence>
<dbReference type="Proteomes" id="UP000008983">
    <property type="component" value="Unassembled WGS sequence"/>
</dbReference>
<dbReference type="OMA" id="GTKQQKA"/>
<feature type="chain" id="PRO_5003408049" evidence="2">
    <location>
        <begin position="22"/>
        <end position="377"/>
    </location>
</feature>
<dbReference type="AlphaFoldDB" id="G0QKE8"/>
<evidence type="ECO:0000313" key="3">
    <source>
        <dbReference type="EMBL" id="EGR34307.1"/>
    </source>
</evidence>
<keyword evidence="4" id="KW-1185">Reference proteome</keyword>
<dbReference type="eggNOG" id="ENOG502SXJ0">
    <property type="taxonomic scope" value="Eukaryota"/>
</dbReference>
<evidence type="ECO:0000313" key="4">
    <source>
        <dbReference type="Proteomes" id="UP000008983"/>
    </source>
</evidence>
<feature type="coiled-coil region" evidence="1">
    <location>
        <begin position="261"/>
        <end position="356"/>
    </location>
</feature>
<keyword evidence="2" id="KW-0732">Signal</keyword>
<feature type="coiled-coil region" evidence="1">
    <location>
        <begin position="63"/>
        <end position="196"/>
    </location>
</feature>
<dbReference type="InParanoid" id="G0QKE8"/>
<sequence>MNTKLLSSILLLALITQSVVAITSLPNQSKLNKEKSSQVLQKSSLGRALINMIALGTSVKYEYSDLFNALEELRSALVEAKELEDESFIKDETDYLLNIQNFESLINTLKNQIKNTQEQLEQLNQELDTEYSNLQEQQNLLKSTKEAIDLLSQQLNALNEKFLKENNDFSDAIDALSAALIKLEQAQQHYENAQLESFAQVSSQFTAFAQKLTKSVAGLRKDHLLMVKPAILVMSQLNAQSEQSSIQRAINAVREIRDYLVNQQVQLRSNFERQQEELENQKKAKQEIAESLQNTVIPGTQNRIKGLEANIVVVNELLDSLNQDLSTNEQNLENEKKKLSARVDRHKELISKYNEEIQIVLQAIRVLRDAYDANKSN</sequence>
<organism evidence="3 4">
    <name type="scientific">Ichthyophthirius multifiliis</name>
    <name type="common">White spot disease agent</name>
    <name type="synonym">Ich</name>
    <dbReference type="NCBI Taxonomy" id="5932"/>
    <lineage>
        <taxon>Eukaryota</taxon>
        <taxon>Sar</taxon>
        <taxon>Alveolata</taxon>
        <taxon>Ciliophora</taxon>
        <taxon>Intramacronucleata</taxon>
        <taxon>Oligohymenophorea</taxon>
        <taxon>Hymenostomatida</taxon>
        <taxon>Ophryoglenina</taxon>
        <taxon>Ichthyophthirius</taxon>
    </lineage>
</organism>
<feature type="signal peptide" evidence="2">
    <location>
        <begin position="1"/>
        <end position="21"/>
    </location>
</feature>
<proteinExistence type="predicted"/>